<dbReference type="EMBL" id="RAPF01000003">
    <property type="protein sequence ID" value="RKF21996.1"/>
    <property type="molecule type" value="Genomic_DNA"/>
</dbReference>
<name>A0A420EN15_9SPHN</name>
<protein>
    <submittedName>
        <fullName evidence="1">Uncharacterized protein</fullName>
    </submittedName>
</protein>
<keyword evidence="2" id="KW-1185">Reference proteome</keyword>
<organism evidence="1 2">
    <name type="scientific">Altericroceibacterium spongiae</name>
    <dbReference type="NCBI Taxonomy" id="2320269"/>
    <lineage>
        <taxon>Bacteria</taxon>
        <taxon>Pseudomonadati</taxon>
        <taxon>Pseudomonadota</taxon>
        <taxon>Alphaproteobacteria</taxon>
        <taxon>Sphingomonadales</taxon>
        <taxon>Erythrobacteraceae</taxon>
        <taxon>Altericroceibacterium</taxon>
    </lineage>
</organism>
<dbReference type="Proteomes" id="UP000284395">
    <property type="component" value="Unassembled WGS sequence"/>
</dbReference>
<reference evidence="1 2" key="1">
    <citation type="submission" date="2018-09" db="EMBL/GenBank/DDBJ databases">
        <title>Altererythrobacter spongiae sp. nov., isolated from a marine sponge.</title>
        <authorList>
            <person name="Zhuang L."/>
            <person name="Luo L."/>
        </authorList>
    </citation>
    <scope>NUCLEOTIDE SEQUENCE [LARGE SCALE GENOMIC DNA]</scope>
    <source>
        <strain evidence="1 2">HN-Y73</strain>
    </source>
</reference>
<accession>A0A420EN15</accession>
<evidence type="ECO:0000313" key="2">
    <source>
        <dbReference type="Proteomes" id="UP000284395"/>
    </source>
</evidence>
<sequence length="62" mass="6446">MEGQGFLYGRPQDARPTYEMLMGIGLTPAPFDKGSASNLMSSVVGASEDTVPPDISSIKGIG</sequence>
<evidence type="ECO:0000313" key="1">
    <source>
        <dbReference type="EMBL" id="RKF21996.1"/>
    </source>
</evidence>
<gene>
    <name evidence="1" type="ORF">D6851_08320</name>
</gene>
<comment type="caution">
    <text evidence="1">The sequence shown here is derived from an EMBL/GenBank/DDBJ whole genome shotgun (WGS) entry which is preliminary data.</text>
</comment>
<proteinExistence type="predicted"/>
<dbReference type="AlphaFoldDB" id="A0A420EN15"/>